<accession>A0A139H1Y2</accession>
<sequence length="102" mass="11896">MPITESCYRNGCLGLQPAFSTVDQTFILEAHYPECNFEGDELDEELIRVSIRYRTILASTIRREAIDMYQDCSIQPWREWIELIYCGPVYASWFMSSVGELL</sequence>
<gene>
    <name evidence="1" type="ORF">AC578_3243</name>
</gene>
<dbReference type="Proteomes" id="UP000070133">
    <property type="component" value="Unassembled WGS sequence"/>
</dbReference>
<organism evidence="1 2">
    <name type="scientific">Pseudocercospora eumusae</name>
    <dbReference type="NCBI Taxonomy" id="321146"/>
    <lineage>
        <taxon>Eukaryota</taxon>
        <taxon>Fungi</taxon>
        <taxon>Dikarya</taxon>
        <taxon>Ascomycota</taxon>
        <taxon>Pezizomycotina</taxon>
        <taxon>Dothideomycetes</taxon>
        <taxon>Dothideomycetidae</taxon>
        <taxon>Mycosphaerellales</taxon>
        <taxon>Mycosphaerellaceae</taxon>
        <taxon>Pseudocercospora</taxon>
    </lineage>
</organism>
<name>A0A139H1Y2_9PEZI</name>
<dbReference type="OrthoDB" id="3643980at2759"/>
<dbReference type="AlphaFoldDB" id="A0A139H1Y2"/>
<dbReference type="EMBL" id="LFZN01000174">
    <property type="protein sequence ID" value="KXS96454.1"/>
    <property type="molecule type" value="Genomic_DNA"/>
</dbReference>
<reference evidence="1 2" key="1">
    <citation type="submission" date="2015-07" db="EMBL/GenBank/DDBJ databases">
        <title>Comparative genomics of the Sigatoka disease complex on banana suggests a link between parallel evolutionary changes in Pseudocercospora fijiensis and Pseudocercospora eumusae and increased virulence on the banana host.</title>
        <authorList>
            <person name="Chang T.-C."/>
            <person name="Salvucci A."/>
            <person name="Crous P.W."/>
            <person name="Stergiopoulos I."/>
        </authorList>
    </citation>
    <scope>NUCLEOTIDE SEQUENCE [LARGE SCALE GENOMIC DNA]</scope>
    <source>
        <strain evidence="1 2">CBS 114824</strain>
    </source>
</reference>
<evidence type="ECO:0000313" key="1">
    <source>
        <dbReference type="EMBL" id="KXS96454.1"/>
    </source>
</evidence>
<protein>
    <submittedName>
        <fullName evidence="1">Uncharacterized protein</fullName>
    </submittedName>
</protein>
<comment type="caution">
    <text evidence="1">The sequence shown here is derived from an EMBL/GenBank/DDBJ whole genome shotgun (WGS) entry which is preliminary data.</text>
</comment>
<proteinExistence type="predicted"/>
<keyword evidence="2" id="KW-1185">Reference proteome</keyword>
<evidence type="ECO:0000313" key="2">
    <source>
        <dbReference type="Proteomes" id="UP000070133"/>
    </source>
</evidence>